<sequence length="451" mass="53090">MVRYYPHSINVFLPSEYSWLEAFLNNDSFWFEDAINWDNALTLTMGSYFGFDSLLSPLFSSSAVLVTPITKFSLLDWLFCIELDKRAVARGFFLFFVADILMSNLPLTPNLNLLFVSDYQEFTSILPLLAPELIFALNDFISVAFRESAFASSIASLFDTFWDANVLTILESLDNIILLVLWFTIFVLSVGLHSIQPLWNATEVFISRAYYYIISLSIETRMQLEMALQLFLMFTTYWIVGLATFDDDQEEALEMFDLLSFWFFISLISFLVYKYSIHYFAFLEATDLSGRSVSFITKQFFRDFMGTIGLFLRFFILLFRLNVYDNLDDFYDSYYIFVGDFDDDEYIVELLFSFQTMLFYDHDANDDGLLMLEEEPDLLEDLFYLYFTLWGKFFFFLFFIVEELFRIILALYIAYLITFDVHAANCSYRESNYFLTCRERAYRSGPFSFTG</sequence>
<keyword evidence="2" id="KW-0496">Mitochondrion</keyword>
<keyword evidence="1" id="KW-1133">Transmembrane helix</keyword>
<accession>A0A2I4PEN2</accession>
<dbReference type="AlphaFoldDB" id="A0A2I4PEN2"/>
<dbReference type="EMBL" id="KX494929">
    <property type="protein sequence ID" value="APW82383.1"/>
    <property type="molecule type" value="Genomic_DNA"/>
</dbReference>
<feature type="transmembrane region" description="Helical" evidence="1">
    <location>
        <begin position="54"/>
        <end position="75"/>
    </location>
</feature>
<reference evidence="2" key="1">
    <citation type="submission" date="2016-07" db="EMBL/GenBank/DDBJ databases">
        <title>Mitochondrial genome evolution in Stichotrich ciliates.</title>
        <authorList>
            <person name="Chen X."/>
            <person name="Landweber L."/>
        </authorList>
    </citation>
    <scope>NUCLEOTIDE SEQUENCE</scope>
</reference>
<feature type="transmembrane region" description="Helical" evidence="1">
    <location>
        <begin position="261"/>
        <end position="283"/>
    </location>
</feature>
<organism evidence="2">
    <name type="scientific">Urostyla grandis</name>
    <dbReference type="NCBI Taxonomy" id="57509"/>
    <lineage>
        <taxon>Eukaryota</taxon>
        <taxon>Sar</taxon>
        <taxon>Alveolata</taxon>
        <taxon>Ciliophora</taxon>
        <taxon>Intramacronucleata</taxon>
        <taxon>Spirotrichea</taxon>
        <taxon>Stichotrichia</taxon>
        <taxon>Urostylida</taxon>
        <taxon>Urostylidae</taxon>
        <taxon>Urostyla</taxon>
    </lineage>
</organism>
<proteinExistence type="predicted"/>
<evidence type="ECO:0000256" key="1">
    <source>
        <dbReference type="SAM" id="Phobius"/>
    </source>
</evidence>
<keyword evidence="1" id="KW-0812">Transmembrane</keyword>
<feature type="transmembrane region" description="Helical" evidence="1">
    <location>
        <begin position="166"/>
        <end position="192"/>
    </location>
</feature>
<name>A0A2I4PEN2_9SPIT</name>
<feature type="transmembrane region" description="Helical" evidence="1">
    <location>
        <begin position="304"/>
        <end position="323"/>
    </location>
</feature>
<gene>
    <name evidence="2" type="primary">orf583</name>
</gene>
<evidence type="ECO:0000313" key="2">
    <source>
        <dbReference type="EMBL" id="APW82383.1"/>
    </source>
</evidence>
<geneLocation type="mitochondrion" evidence="2"/>
<keyword evidence="1" id="KW-0472">Membrane</keyword>
<feature type="transmembrane region" description="Helical" evidence="1">
    <location>
        <begin position="87"/>
        <end position="105"/>
    </location>
</feature>
<feature type="transmembrane region" description="Helical" evidence="1">
    <location>
        <begin position="226"/>
        <end position="245"/>
    </location>
</feature>
<protein>
    <submittedName>
        <fullName evidence="2">Uncharacterized protein</fullName>
    </submittedName>
</protein>